<proteinExistence type="predicted"/>
<dbReference type="EMBL" id="SOAU01000001">
    <property type="protein sequence ID" value="TDT16166.1"/>
    <property type="molecule type" value="Genomic_DNA"/>
</dbReference>
<protein>
    <submittedName>
        <fullName evidence="1">Uncharacterized protein</fullName>
    </submittedName>
</protein>
<organism evidence="1 2">
    <name type="scientific">Ilumatobacter fluminis</name>
    <dbReference type="NCBI Taxonomy" id="467091"/>
    <lineage>
        <taxon>Bacteria</taxon>
        <taxon>Bacillati</taxon>
        <taxon>Actinomycetota</taxon>
        <taxon>Acidimicrobiia</taxon>
        <taxon>Acidimicrobiales</taxon>
        <taxon>Ilumatobacteraceae</taxon>
        <taxon>Ilumatobacter</taxon>
    </lineage>
</organism>
<reference evidence="1 2" key="1">
    <citation type="submission" date="2019-03" db="EMBL/GenBank/DDBJ databases">
        <title>Sequencing the genomes of 1000 actinobacteria strains.</title>
        <authorList>
            <person name="Klenk H.-P."/>
        </authorList>
    </citation>
    <scope>NUCLEOTIDE SEQUENCE [LARGE SCALE GENOMIC DNA]</scope>
    <source>
        <strain evidence="1 2">DSM 18936</strain>
    </source>
</reference>
<dbReference type="RefSeq" id="WP_133868564.1">
    <property type="nucleotide sequence ID" value="NZ_SOAU01000001.1"/>
</dbReference>
<gene>
    <name evidence="1" type="ORF">BDK89_1749</name>
</gene>
<accession>A0A4R7I0T9</accession>
<comment type="caution">
    <text evidence="1">The sequence shown here is derived from an EMBL/GenBank/DDBJ whole genome shotgun (WGS) entry which is preliminary data.</text>
</comment>
<dbReference type="Proteomes" id="UP000294558">
    <property type="component" value="Unassembled WGS sequence"/>
</dbReference>
<dbReference type="AlphaFoldDB" id="A0A4R7I0T9"/>
<keyword evidence="2" id="KW-1185">Reference proteome</keyword>
<evidence type="ECO:0000313" key="2">
    <source>
        <dbReference type="Proteomes" id="UP000294558"/>
    </source>
</evidence>
<evidence type="ECO:0000313" key="1">
    <source>
        <dbReference type="EMBL" id="TDT16166.1"/>
    </source>
</evidence>
<sequence>MELEGATDDFALWNLKSVVYNFSGRPIRHVRLRLEWKTNIDVTRSAGSTDIDTLRDVLGPEPDDHVSQTLFGFHTPPDQTLDGSALTRFGIQYLDVTGDEWIVWFGDREGTGATHQLANGQQSDFWRMYPDDASRLANAEGLTAPQR</sequence>
<name>A0A4R7I0T9_9ACTN</name>